<dbReference type="SUPFAM" id="SSF53098">
    <property type="entry name" value="Ribonuclease H-like"/>
    <property type="match status" value="1"/>
</dbReference>
<dbReference type="EMBL" id="WEKY01039261">
    <property type="protein sequence ID" value="NWI43839.1"/>
    <property type="molecule type" value="Genomic_DNA"/>
</dbReference>
<keyword evidence="8" id="KW-1185">Reference proteome</keyword>
<dbReference type="OrthoDB" id="9308938at2759"/>
<evidence type="ECO:0000256" key="5">
    <source>
        <dbReference type="ARBA" id="ARBA00022801"/>
    </source>
</evidence>
<name>A0A851BC33_PICGY</name>
<dbReference type="PANTHER" id="PTHR41694">
    <property type="entry name" value="ENDOGENOUS RETROVIRUS GROUP K MEMBER POL PROTEIN"/>
    <property type="match status" value="1"/>
</dbReference>
<dbReference type="InterPro" id="IPR036862">
    <property type="entry name" value="Integrase_C_dom_sf_retrovir"/>
</dbReference>
<evidence type="ECO:0000256" key="3">
    <source>
        <dbReference type="ARBA" id="ARBA00022722"/>
    </source>
</evidence>
<accession>A0A851BC33</accession>
<proteinExistence type="predicted"/>
<dbReference type="PANTHER" id="PTHR41694:SF3">
    <property type="entry name" value="RNA-DIRECTED DNA POLYMERASE-RELATED"/>
    <property type="match status" value="1"/>
</dbReference>
<feature type="non-terminal residue" evidence="7">
    <location>
        <position position="103"/>
    </location>
</feature>
<dbReference type="AlphaFoldDB" id="A0A851BC33"/>
<keyword evidence="1" id="KW-0808">Transferase</keyword>
<dbReference type="GO" id="GO:0016787">
    <property type="term" value="F:hydrolase activity"/>
    <property type="evidence" value="ECO:0007669"/>
    <property type="project" value="UniProtKB-KW"/>
</dbReference>
<dbReference type="Proteomes" id="UP000631391">
    <property type="component" value="Unassembled WGS sequence"/>
</dbReference>
<dbReference type="GO" id="GO:0003964">
    <property type="term" value="F:RNA-directed DNA polymerase activity"/>
    <property type="evidence" value="ECO:0007669"/>
    <property type="project" value="UniProtKB-KW"/>
</dbReference>
<keyword evidence="5" id="KW-0378">Hydrolase</keyword>
<evidence type="ECO:0000313" key="7">
    <source>
        <dbReference type="EMBL" id="NWI43839.1"/>
    </source>
</evidence>
<evidence type="ECO:0000256" key="2">
    <source>
        <dbReference type="ARBA" id="ARBA00022695"/>
    </source>
</evidence>
<dbReference type="Gene3D" id="3.30.420.10">
    <property type="entry name" value="Ribonuclease H-like superfamily/Ribonuclease H"/>
    <property type="match status" value="1"/>
</dbReference>
<keyword evidence="3" id="KW-0540">Nuclease</keyword>
<protein>
    <submittedName>
        <fullName evidence="7">POK18 protein</fullName>
    </submittedName>
</protein>
<evidence type="ECO:0000313" key="8">
    <source>
        <dbReference type="Proteomes" id="UP000631391"/>
    </source>
</evidence>
<dbReference type="GO" id="GO:0004519">
    <property type="term" value="F:endonuclease activity"/>
    <property type="evidence" value="ECO:0007669"/>
    <property type="project" value="UniProtKB-KW"/>
</dbReference>
<gene>
    <name evidence="7" type="primary">Ervk18_3</name>
    <name evidence="7" type="ORF">PICGYM_R15272</name>
</gene>
<sequence>VKHGTGIPHSPTGQSIVEKAHWTIKQVLDQQRGGTEMNSPIERLCKALYTINFLNNSFMEPTSLVLWHFSNSARGKLEEKPLVLIKDPETHQISGPFPRITWE</sequence>
<keyword evidence="4" id="KW-0255">Endonuclease</keyword>
<keyword evidence="6" id="KW-0695">RNA-directed DNA polymerase</keyword>
<feature type="non-terminal residue" evidence="7">
    <location>
        <position position="1"/>
    </location>
</feature>
<dbReference type="Gene3D" id="2.30.30.10">
    <property type="entry name" value="Integrase, C-terminal domain superfamily, retroviral"/>
    <property type="match status" value="1"/>
</dbReference>
<reference evidence="7" key="1">
    <citation type="submission" date="2019-10" db="EMBL/GenBank/DDBJ databases">
        <title>Bird 10,000 Genomes (B10K) Project - Family phase.</title>
        <authorList>
            <person name="Zhang G."/>
        </authorList>
    </citation>
    <scope>NUCLEOTIDE SEQUENCE</scope>
    <source>
        <strain evidence="7">B10K-DU-012-30</strain>
        <tissue evidence="7">Muscle</tissue>
    </source>
</reference>
<organism evidence="7 8">
    <name type="scientific">Picathartes gymnocephalus</name>
    <name type="common">White-necked rockfowl</name>
    <dbReference type="NCBI Taxonomy" id="175131"/>
    <lineage>
        <taxon>Eukaryota</taxon>
        <taxon>Metazoa</taxon>
        <taxon>Chordata</taxon>
        <taxon>Craniata</taxon>
        <taxon>Vertebrata</taxon>
        <taxon>Euteleostomi</taxon>
        <taxon>Archelosauria</taxon>
        <taxon>Archosauria</taxon>
        <taxon>Dinosauria</taxon>
        <taxon>Saurischia</taxon>
        <taxon>Theropoda</taxon>
        <taxon>Coelurosauria</taxon>
        <taxon>Aves</taxon>
        <taxon>Neognathae</taxon>
        <taxon>Neoaves</taxon>
        <taxon>Telluraves</taxon>
        <taxon>Australaves</taxon>
        <taxon>Passeriformes</taxon>
        <taxon>Picathartidae</taxon>
        <taxon>Picathartes</taxon>
    </lineage>
</organism>
<evidence type="ECO:0000256" key="1">
    <source>
        <dbReference type="ARBA" id="ARBA00022679"/>
    </source>
</evidence>
<keyword evidence="2" id="KW-0548">Nucleotidyltransferase</keyword>
<dbReference type="InterPro" id="IPR036397">
    <property type="entry name" value="RNaseH_sf"/>
</dbReference>
<comment type="caution">
    <text evidence="7">The sequence shown here is derived from an EMBL/GenBank/DDBJ whole genome shotgun (WGS) entry which is preliminary data.</text>
</comment>
<evidence type="ECO:0000256" key="6">
    <source>
        <dbReference type="ARBA" id="ARBA00022918"/>
    </source>
</evidence>
<dbReference type="GO" id="GO:0035613">
    <property type="term" value="F:RNA stem-loop binding"/>
    <property type="evidence" value="ECO:0007669"/>
    <property type="project" value="TreeGrafter"/>
</dbReference>
<dbReference type="InterPro" id="IPR012337">
    <property type="entry name" value="RNaseH-like_sf"/>
</dbReference>
<evidence type="ECO:0000256" key="4">
    <source>
        <dbReference type="ARBA" id="ARBA00022759"/>
    </source>
</evidence>